<dbReference type="Gene3D" id="3.30.300.20">
    <property type="match status" value="2"/>
</dbReference>
<keyword evidence="1 6" id="KW-0806">Transcription termination</keyword>
<feature type="domain" description="NusA-like second KH" evidence="9">
    <location>
        <begin position="268"/>
        <end position="335"/>
    </location>
</feature>
<evidence type="ECO:0000256" key="5">
    <source>
        <dbReference type="ARBA" id="ARBA00023163"/>
    </source>
</evidence>
<dbReference type="Pfam" id="PF26594">
    <property type="entry name" value="KH_NusA_2nd"/>
    <property type="match status" value="1"/>
</dbReference>
<sequence length="336" mass="36135">MNIDLNALKAIEEQQGIPVEDLLGTIANALLYSYREFKETSGGERSKARVDIDTETGDVAVIVSELGEDDEVVSEYDDTPANFSRIGAVAVRDAIKGRLRQAEAGRVYDEYAGFEGKVVSGIVQRDAQAEARGLNIVQLGTEADPQDGILLPAEKIPGEVLKHGDRIKAYVVGVNKGDKRVQVNLSRTHPELVRGLFALEVPEVADGSVEIVGIAREAGHRSKVAVRATVKGVNAKGACIGPRGARVSNIMDELGGEKIDIIDWDEDPAKYVGNSLAPSKVVNVEVLDREAQSARVTVPDYQLSLAIGKEGQNARLAARLTGWKIDIRSDADANET</sequence>
<dbReference type="InterPro" id="IPR036555">
    <property type="entry name" value="NusA_N_sf"/>
</dbReference>
<comment type="function">
    <text evidence="6">Participates in both transcription termination and antitermination.</text>
</comment>
<feature type="domain" description="Transcription factor NusA first KH" evidence="8">
    <location>
        <begin position="187"/>
        <end position="264"/>
    </location>
</feature>
<evidence type="ECO:0000256" key="3">
    <source>
        <dbReference type="ARBA" id="ARBA00022884"/>
    </source>
</evidence>
<dbReference type="InterPro" id="IPR030842">
    <property type="entry name" value="TF_NusA_bacterial"/>
</dbReference>
<evidence type="ECO:0000259" key="9">
    <source>
        <dbReference type="Pfam" id="PF26594"/>
    </source>
</evidence>
<dbReference type="RefSeq" id="WP_042404646.1">
    <property type="nucleotide sequence ID" value="NZ_CBYN010000001.1"/>
</dbReference>
<dbReference type="Pfam" id="PF08529">
    <property type="entry name" value="NusA_N"/>
    <property type="match status" value="1"/>
</dbReference>
<keyword evidence="11" id="KW-1185">Reference proteome</keyword>
<evidence type="ECO:0000256" key="2">
    <source>
        <dbReference type="ARBA" id="ARBA00022490"/>
    </source>
</evidence>
<keyword evidence="5 6" id="KW-0804">Transcription</keyword>
<keyword evidence="4 6" id="KW-0805">Transcription regulation</keyword>
<dbReference type="InterPro" id="IPR009019">
    <property type="entry name" value="KH_sf_prok-type"/>
</dbReference>
<dbReference type="Gene3D" id="2.40.50.140">
    <property type="entry name" value="Nucleic acid-binding proteins"/>
    <property type="match status" value="1"/>
</dbReference>
<dbReference type="HAMAP" id="MF_00945_B">
    <property type="entry name" value="NusA_B"/>
    <property type="match status" value="1"/>
</dbReference>
<evidence type="ECO:0000313" key="11">
    <source>
        <dbReference type="Proteomes" id="UP001218071"/>
    </source>
</evidence>
<comment type="subunit">
    <text evidence="6">Monomer. Binds directly to the core enzyme of the DNA-dependent RNA polymerase and to nascent RNA.</text>
</comment>
<protein>
    <recommendedName>
        <fullName evidence="6">Transcription termination/antitermination protein NusA</fullName>
    </recommendedName>
</protein>
<dbReference type="InterPro" id="IPR010213">
    <property type="entry name" value="TF_NusA"/>
</dbReference>
<gene>
    <name evidence="6" type="primary">nusA</name>
    <name evidence="10" type="ORF">CJEDD_07695</name>
</gene>
<dbReference type="SUPFAM" id="SSF50249">
    <property type="entry name" value="Nucleic acid-binding proteins"/>
    <property type="match status" value="1"/>
</dbReference>
<dbReference type="NCBIfam" id="TIGR01953">
    <property type="entry name" value="NusA"/>
    <property type="match status" value="1"/>
</dbReference>
<keyword evidence="3 6" id="KW-0694">RNA-binding</keyword>
<evidence type="ECO:0000259" key="8">
    <source>
        <dbReference type="Pfam" id="PF13184"/>
    </source>
</evidence>
<evidence type="ECO:0000256" key="4">
    <source>
        <dbReference type="ARBA" id="ARBA00023015"/>
    </source>
</evidence>
<proteinExistence type="inferred from homology"/>
<evidence type="ECO:0000259" key="7">
    <source>
        <dbReference type="Pfam" id="PF08529"/>
    </source>
</evidence>
<dbReference type="InterPro" id="IPR012340">
    <property type="entry name" value="NA-bd_OB-fold"/>
</dbReference>
<reference evidence="10 11" key="1">
    <citation type="submission" date="2020-10" db="EMBL/GenBank/DDBJ databases">
        <title>Complete genome sequence of Corynebacterium jeddahense DSM 45997, type strain of Corynebacterium jeddahense.</title>
        <authorList>
            <person name="Busche T."/>
            <person name="Kalinowski J."/>
            <person name="Ruckert C."/>
        </authorList>
    </citation>
    <scope>NUCLEOTIDE SEQUENCE [LARGE SCALE GENOMIC DNA]</scope>
    <source>
        <strain evidence="10 11">DSM 45997</strain>
    </source>
</reference>
<dbReference type="Gene3D" id="3.30.1480.10">
    <property type="entry name" value="NusA, N-terminal domain"/>
    <property type="match status" value="1"/>
</dbReference>
<dbReference type="PANTHER" id="PTHR22648:SF0">
    <property type="entry name" value="TRANSCRIPTION TERMINATION_ANTITERMINATION PROTEIN NUSA"/>
    <property type="match status" value="1"/>
</dbReference>
<dbReference type="Proteomes" id="UP001218071">
    <property type="component" value="Chromosome"/>
</dbReference>
<dbReference type="CDD" id="cd22529">
    <property type="entry name" value="KH-II_NusA_rpt2"/>
    <property type="match status" value="1"/>
</dbReference>
<evidence type="ECO:0000256" key="6">
    <source>
        <dbReference type="HAMAP-Rule" id="MF_00945"/>
    </source>
</evidence>
<dbReference type="PROSITE" id="PS50084">
    <property type="entry name" value="KH_TYPE_1"/>
    <property type="match status" value="1"/>
</dbReference>
<feature type="domain" description="Transcription factor NusA N-terminal" evidence="7">
    <location>
        <begin position="5"/>
        <end position="62"/>
    </location>
</feature>
<dbReference type="EMBL" id="CP063194">
    <property type="protein sequence ID" value="WCZ39132.1"/>
    <property type="molecule type" value="Genomic_DNA"/>
</dbReference>
<dbReference type="InterPro" id="IPR025249">
    <property type="entry name" value="TF_NusA_KH_1st"/>
</dbReference>
<keyword evidence="6" id="KW-0889">Transcription antitermination</keyword>
<dbReference type="Pfam" id="PF13184">
    <property type="entry name" value="KH_NusA_1st"/>
    <property type="match status" value="1"/>
</dbReference>
<accession>A0ABY7UKY1</accession>
<dbReference type="InterPro" id="IPR058582">
    <property type="entry name" value="KH_NusA_2nd"/>
</dbReference>
<evidence type="ECO:0000313" key="10">
    <source>
        <dbReference type="EMBL" id="WCZ39132.1"/>
    </source>
</evidence>
<comment type="subcellular location">
    <subcellularLocation>
        <location evidence="6">Cytoplasm</location>
    </subcellularLocation>
</comment>
<organism evidence="10 11">
    <name type="scientific">Corynebacterium jeddahense</name>
    <dbReference type="NCBI Taxonomy" id="1414719"/>
    <lineage>
        <taxon>Bacteria</taxon>
        <taxon>Bacillati</taxon>
        <taxon>Actinomycetota</taxon>
        <taxon>Actinomycetes</taxon>
        <taxon>Mycobacteriales</taxon>
        <taxon>Corynebacteriaceae</taxon>
        <taxon>Corynebacterium</taxon>
    </lineage>
</organism>
<keyword evidence="2 6" id="KW-0963">Cytoplasm</keyword>
<dbReference type="InterPro" id="IPR015946">
    <property type="entry name" value="KH_dom-like_a/b"/>
</dbReference>
<name>A0ABY7UKY1_9CORY</name>
<dbReference type="SUPFAM" id="SSF54814">
    <property type="entry name" value="Prokaryotic type KH domain (KH-domain type II)"/>
    <property type="match status" value="2"/>
</dbReference>
<dbReference type="PANTHER" id="PTHR22648">
    <property type="entry name" value="TRANSCRIPTION TERMINATION FACTOR NUSA"/>
    <property type="match status" value="1"/>
</dbReference>
<evidence type="ECO:0000256" key="1">
    <source>
        <dbReference type="ARBA" id="ARBA00022472"/>
    </source>
</evidence>
<dbReference type="CDD" id="cd04455">
    <property type="entry name" value="S1_NusA"/>
    <property type="match status" value="1"/>
</dbReference>
<dbReference type="InterPro" id="IPR013735">
    <property type="entry name" value="TF_NusA_N"/>
</dbReference>
<dbReference type="CDD" id="cd02134">
    <property type="entry name" value="KH-II_NusA_rpt1"/>
    <property type="match status" value="1"/>
</dbReference>
<comment type="similarity">
    <text evidence="6">Belongs to the NusA family.</text>
</comment>
<dbReference type="SUPFAM" id="SSF69705">
    <property type="entry name" value="Transcription factor NusA, N-terminal domain"/>
    <property type="match status" value="1"/>
</dbReference>